<dbReference type="Proteomes" id="UP001334804">
    <property type="component" value="Chromosome"/>
</dbReference>
<protein>
    <submittedName>
        <fullName evidence="2">Helix-turn-helix domain-containing protein</fullName>
    </submittedName>
</protein>
<dbReference type="InterPro" id="IPR010982">
    <property type="entry name" value="Lambda_DNA-bd_dom_sf"/>
</dbReference>
<dbReference type="PROSITE" id="PS50943">
    <property type="entry name" value="HTH_CROC1"/>
    <property type="match status" value="1"/>
</dbReference>
<name>A0ABZ1EJV3_9ACTN</name>
<gene>
    <name evidence="2" type="ORF">OIE14_10955</name>
</gene>
<proteinExistence type="predicted"/>
<dbReference type="Gene3D" id="1.10.260.40">
    <property type="entry name" value="lambda repressor-like DNA-binding domains"/>
    <property type="match status" value="1"/>
</dbReference>
<keyword evidence="3" id="KW-1185">Reference proteome</keyword>
<dbReference type="Pfam" id="PF01381">
    <property type="entry name" value="HTH_3"/>
    <property type="match status" value="1"/>
</dbReference>
<dbReference type="SMART" id="SM00530">
    <property type="entry name" value="HTH_XRE"/>
    <property type="match status" value="1"/>
</dbReference>
<evidence type="ECO:0000313" key="3">
    <source>
        <dbReference type="Proteomes" id="UP001334804"/>
    </source>
</evidence>
<reference evidence="2 3" key="1">
    <citation type="submission" date="2022-10" db="EMBL/GenBank/DDBJ databases">
        <title>The complete genomes of actinobacterial strains from the NBC collection.</title>
        <authorList>
            <person name="Joergensen T.S."/>
            <person name="Alvarez Arevalo M."/>
            <person name="Sterndorff E.B."/>
            <person name="Faurdal D."/>
            <person name="Vuksanovic O."/>
            <person name="Mourched A.-S."/>
            <person name="Charusanti P."/>
            <person name="Shaw S."/>
            <person name="Blin K."/>
            <person name="Weber T."/>
        </authorList>
    </citation>
    <scope>NUCLEOTIDE SEQUENCE [LARGE SCALE GENOMIC DNA]</scope>
    <source>
        <strain evidence="2 3">NBC 01809</strain>
    </source>
</reference>
<sequence>MSDRQPTRFGLYVLRKMAAHNPPLTQSDLARQVPVSQSTISRWIFKEGLPEYGKLEALAPVLGVTVDEMLAQAGYGRQAADASEATAMHPLALELDQMLGEASRVPEAEREHLRIIIDRVIDPYRKPRRRRA</sequence>
<organism evidence="2 3">
    <name type="scientific">Micromonospora peucetia</name>
    <dbReference type="NCBI Taxonomy" id="47871"/>
    <lineage>
        <taxon>Bacteria</taxon>
        <taxon>Bacillati</taxon>
        <taxon>Actinomycetota</taxon>
        <taxon>Actinomycetes</taxon>
        <taxon>Micromonosporales</taxon>
        <taxon>Micromonosporaceae</taxon>
        <taxon>Micromonospora</taxon>
    </lineage>
</organism>
<accession>A0ABZ1EJV3</accession>
<dbReference type="CDD" id="cd00093">
    <property type="entry name" value="HTH_XRE"/>
    <property type="match status" value="1"/>
</dbReference>
<dbReference type="SUPFAM" id="SSF47413">
    <property type="entry name" value="lambda repressor-like DNA-binding domains"/>
    <property type="match status" value="1"/>
</dbReference>
<evidence type="ECO:0000313" key="2">
    <source>
        <dbReference type="EMBL" id="WSA34511.1"/>
    </source>
</evidence>
<dbReference type="InterPro" id="IPR001387">
    <property type="entry name" value="Cro/C1-type_HTH"/>
</dbReference>
<feature type="domain" description="HTH cro/C1-type" evidence="1">
    <location>
        <begin position="24"/>
        <end position="69"/>
    </location>
</feature>
<evidence type="ECO:0000259" key="1">
    <source>
        <dbReference type="PROSITE" id="PS50943"/>
    </source>
</evidence>
<dbReference type="EMBL" id="CP109071">
    <property type="protein sequence ID" value="WSA34511.1"/>
    <property type="molecule type" value="Genomic_DNA"/>
</dbReference>
<dbReference type="RefSeq" id="WP_326564517.1">
    <property type="nucleotide sequence ID" value="NZ_CP109071.1"/>
</dbReference>